<evidence type="ECO:0000259" key="4">
    <source>
        <dbReference type="Pfam" id="PF01494"/>
    </source>
</evidence>
<comment type="caution">
    <text evidence="5">The sequence shown here is derived from an EMBL/GenBank/DDBJ whole genome shotgun (WGS) entry which is preliminary data.</text>
</comment>
<keyword evidence="6" id="KW-1185">Reference proteome</keyword>
<evidence type="ECO:0000313" key="5">
    <source>
        <dbReference type="EMBL" id="KAF0318503.1"/>
    </source>
</evidence>
<evidence type="ECO:0000256" key="1">
    <source>
        <dbReference type="ARBA" id="ARBA00022630"/>
    </source>
</evidence>
<dbReference type="PANTHER" id="PTHR46865:SF7">
    <property type="entry name" value="MONOOXYGENASE, PUTATIVE (AFU_ORTHOLOGUE AFUA_8G07040)-RELATED"/>
    <property type="match status" value="1"/>
</dbReference>
<feature type="domain" description="FAD-binding" evidence="4">
    <location>
        <begin position="8"/>
        <end position="366"/>
    </location>
</feature>
<dbReference type="Gene3D" id="3.50.50.60">
    <property type="entry name" value="FAD/NAD(P)-binding domain"/>
    <property type="match status" value="1"/>
</dbReference>
<evidence type="ECO:0000313" key="6">
    <source>
        <dbReference type="Proteomes" id="UP000434172"/>
    </source>
</evidence>
<name>A0A8H3ZGP0_9PEZI</name>
<dbReference type="AlphaFoldDB" id="A0A8H3ZGP0"/>
<dbReference type="InterPro" id="IPR002938">
    <property type="entry name" value="FAD-bd"/>
</dbReference>
<dbReference type="Pfam" id="PF01494">
    <property type="entry name" value="FAD_binding_3"/>
    <property type="match status" value="1"/>
</dbReference>
<keyword evidence="1" id="KW-0285">Flavoprotein</keyword>
<dbReference type="InterPro" id="IPR036188">
    <property type="entry name" value="FAD/NAD-bd_sf"/>
</dbReference>
<dbReference type="GO" id="GO:0071949">
    <property type="term" value="F:FAD binding"/>
    <property type="evidence" value="ECO:0007669"/>
    <property type="project" value="InterPro"/>
</dbReference>
<dbReference type="InterPro" id="IPR051704">
    <property type="entry name" value="FAD_aromatic-hydroxylase"/>
</dbReference>
<evidence type="ECO:0000256" key="2">
    <source>
        <dbReference type="ARBA" id="ARBA00022827"/>
    </source>
</evidence>
<dbReference type="GO" id="GO:0016491">
    <property type="term" value="F:oxidoreductase activity"/>
    <property type="evidence" value="ECO:0007669"/>
    <property type="project" value="UniProtKB-KW"/>
</dbReference>
<proteinExistence type="predicted"/>
<sequence>MSSQSALKVLIVGGGIGGPALAYWLAKLGHDVTVVERNPSLRAQGQQIDIRGQGVSVIRLMGIEPEIRAKGVDEAGLRFVDQNGKTVATFEANKSGTGKQSFTSEFEIMRGDLVRLLFKSTDELGVKYIFDNSIASFEQDADSVTVKLSNGHTDKYDLVVGADGQGSKTRRLMLNGEKDPFVPFKLHSALFTVPREKTDDNYATVCVVPKQRMMMRRSDNPETSQVYLGLVPQDKVTDRLLQESQKNRDLDMQKRLWIELFKDAGWQTPRFIDGLEAGGVSDDFYNFQIGQVRMEKWYKGRVVLLGDAGYGPSPLTGSGTTSAFVGAYVMAGEISKHCTGDSTKAGVAAALEAYDKTLRPFMKTVQDIAWRPNLLYPKSAFGIKVLNTVLWLVCTLKIDKLFQRLQSDDVKGWELPDYPALPVKGTKKTA</sequence>
<dbReference type="SUPFAM" id="SSF51905">
    <property type="entry name" value="FAD/NAD(P)-binding domain"/>
    <property type="match status" value="1"/>
</dbReference>
<accession>A0A8H3ZGP0</accession>
<dbReference type="OrthoDB" id="655030at2759"/>
<dbReference type="Proteomes" id="UP000434172">
    <property type="component" value="Unassembled WGS sequence"/>
</dbReference>
<dbReference type="EMBL" id="WOWK01000109">
    <property type="protein sequence ID" value="KAF0318503.1"/>
    <property type="molecule type" value="Genomic_DNA"/>
</dbReference>
<dbReference type="PANTHER" id="PTHR46865">
    <property type="entry name" value="OXIDOREDUCTASE-RELATED"/>
    <property type="match status" value="1"/>
</dbReference>
<evidence type="ECO:0000256" key="3">
    <source>
        <dbReference type="ARBA" id="ARBA00023002"/>
    </source>
</evidence>
<keyword evidence="2" id="KW-0274">FAD</keyword>
<organism evidence="5 6">
    <name type="scientific">Colletotrichum asianum</name>
    <dbReference type="NCBI Taxonomy" id="702518"/>
    <lineage>
        <taxon>Eukaryota</taxon>
        <taxon>Fungi</taxon>
        <taxon>Dikarya</taxon>
        <taxon>Ascomycota</taxon>
        <taxon>Pezizomycotina</taxon>
        <taxon>Sordariomycetes</taxon>
        <taxon>Hypocreomycetidae</taxon>
        <taxon>Glomerellales</taxon>
        <taxon>Glomerellaceae</taxon>
        <taxon>Colletotrichum</taxon>
        <taxon>Colletotrichum gloeosporioides species complex</taxon>
    </lineage>
</organism>
<gene>
    <name evidence="5" type="ORF">GQ607_014296</name>
</gene>
<protein>
    <submittedName>
        <fullName evidence="5">Oxidoreductase</fullName>
    </submittedName>
</protein>
<reference evidence="5 6" key="1">
    <citation type="submission" date="2019-12" db="EMBL/GenBank/DDBJ databases">
        <title>A genome sequence resource for the geographically widespread anthracnose pathogen Colletotrichum asianum.</title>
        <authorList>
            <person name="Meng Y."/>
        </authorList>
    </citation>
    <scope>NUCLEOTIDE SEQUENCE [LARGE SCALE GENOMIC DNA]</scope>
    <source>
        <strain evidence="5 6">ICMP 18580</strain>
    </source>
</reference>
<keyword evidence="3" id="KW-0560">Oxidoreductase</keyword>
<dbReference type="PRINTS" id="PR00420">
    <property type="entry name" value="RNGMNOXGNASE"/>
</dbReference>
<dbReference type="Gene3D" id="3.30.9.10">
    <property type="entry name" value="D-Amino Acid Oxidase, subunit A, domain 2"/>
    <property type="match status" value="1"/>
</dbReference>